<dbReference type="Pfam" id="PF13086">
    <property type="entry name" value="AAA_11"/>
    <property type="match status" value="1"/>
</dbReference>
<reference evidence="7 8" key="1">
    <citation type="submission" date="2024-01" db="EMBL/GenBank/DDBJ databases">
        <title>The complete chloroplast genome sequence of Lithospermum erythrorhizon: insights into the phylogenetic relationship among Boraginaceae species and the maternal lineages of purple gromwells.</title>
        <authorList>
            <person name="Okada T."/>
            <person name="Watanabe K."/>
        </authorList>
    </citation>
    <scope>NUCLEOTIDE SEQUENCE [LARGE SCALE GENOMIC DNA]</scope>
</reference>
<proteinExistence type="predicted"/>
<keyword evidence="2" id="KW-0378">Hydrolase</keyword>
<evidence type="ECO:0000259" key="6">
    <source>
        <dbReference type="Pfam" id="PF13087"/>
    </source>
</evidence>
<dbReference type="SUPFAM" id="SSF52540">
    <property type="entry name" value="P-loop containing nucleoside triphosphate hydrolases"/>
    <property type="match status" value="1"/>
</dbReference>
<dbReference type="Proteomes" id="UP001454036">
    <property type="component" value="Unassembled WGS sequence"/>
</dbReference>
<dbReference type="InterPro" id="IPR045055">
    <property type="entry name" value="DNA2/NAM7-like"/>
</dbReference>
<keyword evidence="3 7" id="KW-0347">Helicase</keyword>
<dbReference type="AlphaFoldDB" id="A0AAV3PX92"/>
<feature type="domain" description="DNA2/NAM7 helicase helicase" evidence="5">
    <location>
        <begin position="251"/>
        <end position="677"/>
    </location>
</feature>
<dbReference type="CDD" id="cd18808">
    <property type="entry name" value="SF1_C_Upf1"/>
    <property type="match status" value="1"/>
</dbReference>
<keyword evidence="4" id="KW-0067">ATP-binding</keyword>
<evidence type="ECO:0000313" key="8">
    <source>
        <dbReference type="Proteomes" id="UP001454036"/>
    </source>
</evidence>
<dbReference type="Gene3D" id="3.40.50.300">
    <property type="entry name" value="P-loop containing nucleotide triphosphate hydrolases"/>
    <property type="match status" value="2"/>
</dbReference>
<feature type="domain" description="DNA2/NAM7 helicase-like C-terminal" evidence="6">
    <location>
        <begin position="685"/>
        <end position="881"/>
    </location>
</feature>
<dbReference type="GO" id="GO:0016787">
    <property type="term" value="F:hydrolase activity"/>
    <property type="evidence" value="ECO:0007669"/>
    <property type="project" value="UniProtKB-KW"/>
</dbReference>
<evidence type="ECO:0000256" key="4">
    <source>
        <dbReference type="ARBA" id="ARBA00022840"/>
    </source>
</evidence>
<dbReference type="EMBL" id="BAABME010018730">
    <property type="protein sequence ID" value="GAA0154833.1"/>
    <property type="molecule type" value="Genomic_DNA"/>
</dbReference>
<protein>
    <submittedName>
        <fullName evidence="7">RNA helicase</fullName>
    </submittedName>
</protein>
<gene>
    <name evidence="7" type="ORF">LIER_37977</name>
</gene>
<evidence type="ECO:0000259" key="5">
    <source>
        <dbReference type="Pfam" id="PF13086"/>
    </source>
</evidence>
<dbReference type="InterPro" id="IPR047187">
    <property type="entry name" value="SF1_C_Upf1"/>
</dbReference>
<keyword evidence="8" id="KW-1185">Reference proteome</keyword>
<dbReference type="GO" id="GO:0005694">
    <property type="term" value="C:chromosome"/>
    <property type="evidence" value="ECO:0007669"/>
    <property type="project" value="UniProtKB-ARBA"/>
</dbReference>
<sequence>MEEAEPPKSILVLKSLEDILLSWSFQDVLNKDLYKHKVNQIPDTFQSVSSYMESFAFPVIEEIHAELYKNMDTVPNKQFCRILSVEAKVDNDPSENLLYTFETENPYEENAVSSYEPKNWDVIALTDTRPESLDDLDKPSLPYLIAVIRKARTEKDCIQIDITPSRTWLLERNFQENHSEGYAYSVFLFNMTTYIRIWNALNFRMNPENMKVIEKVLRPYSSVKSLCNGCLKENRYYFSSSKLKYMLSSFKLNESQMKAVSECFVLKDCKHDSSVKLIWGPPGTGKTNTVAALLYALYDNKSRTAICAPTNIAVLEVSSRVLNSVKDIQDSDTYGLGDIVLFGNEERMDISNHAELHGIFLNYRAKILLKCLEWKHCVESMIWLLRDPDHLYQLYLKNKPQDDTAVYDSDSADDMEEDDEQENMEIQVSKNLVKGANVSVGKRKSENQRIWSNVIAQTLKLAKEDKKCLYYKGYKRLKFKCDHNCSPKNKTPTKFEEFVMKKFRDELKIMKFCVSGFCAHLPTKILSQRMTMDMREAVQKLDFFSSLLHSAEIVGEALRDIFYVKEDRGHQSLLFKQLDTAKKECIHILKSLPERYVPPNIRDERSIKNLILENACLFFCTAASSVRLLNYSMELLVVDEAAQLKECESTIPLQIPGLHHAILLGDERQLPAMVNSEICRGANFGRSLFQRLASINFKKHLLDVQYRMHPSISLFPNREFYQNQILDAANVQDKDYNKRYLEGDMYGPYSFISVECGNDDILNGRSRLNMVEIAVVSEIVAMLHEAFTTSQRRISIGIISPYEAQVSAIRNILAPKYGTDPDNDFSVSIRTVDGFQGGEQDLIIISTVRSNHSGLIGFLDKGERANVALTRARHCLWIIGNGTTLRKSNSVWTKLVRDAMRRKCYYRAIEDKNLARAMLHASLSVDIEDVKCNICYLLCGDLNHLICKVKIEEQFWKSISEIKDINTRKKALHTLEELSRGPFQYVTKPFEGCSEIYETQGGAIQLFTTDGLIQILWAVDIPNENSDSLKVYDVIVSSDTSEADHCSNTSGNVTRDLGNQSNHAIMPWRISGAAMTRPTDSCADGRNIDPNPDHMLLLCGKFAALSMNDI</sequence>
<evidence type="ECO:0000256" key="3">
    <source>
        <dbReference type="ARBA" id="ARBA00022806"/>
    </source>
</evidence>
<dbReference type="GO" id="GO:0005524">
    <property type="term" value="F:ATP binding"/>
    <property type="evidence" value="ECO:0007669"/>
    <property type="project" value="UniProtKB-KW"/>
</dbReference>
<dbReference type="InterPro" id="IPR041679">
    <property type="entry name" value="DNA2/NAM7-like_C"/>
</dbReference>
<accession>A0AAV3PX92</accession>
<dbReference type="FunFam" id="3.40.50.300:FF:000326">
    <property type="entry name" value="P-loop containing nucleoside triphosphate hydrolase"/>
    <property type="match status" value="1"/>
</dbReference>
<dbReference type="InterPro" id="IPR041677">
    <property type="entry name" value="DNA2/NAM7_AAA_11"/>
</dbReference>
<keyword evidence="1" id="KW-0547">Nucleotide-binding</keyword>
<evidence type="ECO:0000256" key="2">
    <source>
        <dbReference type="ARBA" id="ARBA00022801"/>
    </source>
</evidence>
<evidence type="ECO:0000256" key="1">
    <source>
        <dbReference type="ARBA" id="ARBA00022741"/>
    </source>
</evidence>
<comment type="caution">
    <text evidence="7">The sequence shown here is derived from an EMBL/GenBank/DDBJ whole genome shotgun (WGS) entry which is preliminary data.</text>
</comment>
<dbReference type="PANTHER" id="PTHR10887:SF522">
    <property type="entry name" value="P-LOOP CONTAINING NUCLEOSIDE TRIPHOSPHATE HYDROLASES SUPERFAMILY PROTEIN"/>
    <property type="match status" value="1"/>
</dbReference>
<organism evidence="7 8">
    <name type="scientific">Lithospermum erythrorhizon</name>
    <name type="common">Purple gromwell</name>
    <name type="synonym">Lithospermum officinale var. erythrorhizon</name>
    <dbReference type="NCBI Taxonomy" id="34254"/>
    <lineage>
        <taxon>Eukaryota</taxon>
        <taxon>Viridiplantae</taxon>
        <taxon>Streptophyta</taxon>
        <taxon>Embryophyta</taxon>
        <taxon>Tracheophyta</taxon>
        <taxon>Spermatophyta</taxon>
        <taxon>Magnoliopsida</taxon>
        <taxon>eudicotyledons</taxon>
        <taxon>Gunneridae</taxon>
        <taxon>Pentapetalae</taxon>
        <taxon>asterids</taxon>
        <taxon>lamiids</taxon>
        <taxon>Boraginales</taxon>
        <taxon>Boraginaceae</taxon>
        <taxon>Boraginoideae</taxon>
        <taxon>Lithospermeae</taxon>
        <taxon>Lithospermum</taxon>
    </lineage>
</organism>
<dbReference type="Pfam" id="PF13087">
    <property type="entry name" value="AAA_12"/>
    <property type="match status" value="1"/>
</dbReference>
<dbReference type="GO" id="GO:0004386">
    <property type="term" value="F:helicase activity"/>
    <property type="evidence" value="ECO:0007669"/>
    <property type="project" value="UniProtKB-KW"/>
</dbReference>
<dbReference type="PANTHER" id="PTHR10887">
    <property type="entry name" value="DNA2/NAM7 HELICASE FAMILY"/>
    <property type="match status" value="1"/>
</dbReference>
<name>A0AAV3PX92_LITER</name>
<dbReference type="InterPro" id="IPR027417">
    <property type="entry name" value="P-loop_NTPase"/>
</dbReference>
<evidence type="ECO:0000313" key="7">
    <source>
        <dbReference type="EMBL" id="GAA0154833.1"/>
    </source>
</evidence>